<proteinExistence type="predicted"/>
<dbReference type="Gene3D" id="3.40.50.300">
    <property type="entry name" value="P-loop containing nucleotide triphosphate hydrolases"/>
    <property type="match status" value="1"/>
</dbReference>
<dbReference type="RefSeq" id="XP_016648114.1">
    <property type="nucleotide sequence ID" value="XM_016792628.1"/>
</dbReference>
<dbReference type="Proteomes" id="UP000694861">
    <property type="component" value="Linkage group LG3"/>
</dbReference>
<dbReference type="CDD" id="cd02645">
    <property type="entry name" value="R3H_AAA"/>
    <property type="match status" value="1"/>
</dbReference>
<dbReference type="PRINTS" id="PR00830">
    <property type="entry name" value="ENDOLAPTASE"/>
</dbReference>
<name>A0ABM1LL37_PRUMU</name>
<dbReference type="InterPro" id="IPR058670">
    <property type="entry name" value="PTPase_dom"/>
</dbReference>
<dbReference type="CDD" id="cd00009">
    <property type="entry name" value="AAA"/>
    <property type="match status" value="1"/>
</dbReference>
<dbReference type="InterPro" id="IPR003959">
    <property type="entry name" value="ATPase_AAA_core"/>
</dbReference>
<keyword evidence="2" id="KW-1185">Reference proteome</keyword>
<reference evidence="3" key="2">
    <citation type="submission" date="2025-08" db="UniProtKB">
        <authorList>
            <consortium name="RefSeq"/>
        </authorList>
    </citation>
    <scope>IDENTIFICATION</scope>
</reference>
<protein>
    <submittedName>
        <fullName evidence="3">Uncharacterized protein ycf45 isoform X2</fullName>
    </submittedName>
</protein>
<accession>A0ABM1LL37</accession>
<dbReference type="PANTHER" id="PTHR20953:SF3">
    <property type="entry name" value="P-LOOP CONTAINING NUCLEOSIDE TRIPHOSPHATE HYDROLASES SUPERFAMILY PROTEIN"/>
    <property type="match status" value="1"/>
</dbReference>
<dbReference type="InterPro" id="IPR034081">
    <property type="entry name" value="R3H_AAA"/>
</dbReference>
<sequence>MLSNCFHLLHPQPLTQLHILALPPKFQCKTQAFSHKSPPNTYFPHFLTKIPSGCPRFFLGSLCSSSPSSCSASPDEEDLEVELGRLLALLPEEMRQKVGEHPELHQLIEVVMDLGRKPLARFPSGDFVLSELPITVQDLEHATSQVGDFAIDNRAGISRTLHRISAIRNRKGAIIGLTCRVGRAICGSASLLRDLVQDGGSLLLIGPPGVGKTTIIREIARMLANDYKKRVMIVDTSNEIGGDGDIPHSGIGNARRMQVPVSDLQHKSVTLGDEEASRRGVQKTVQERKGPATFSCGVEIISKDELRVHRSLETTVDTILSGRFPNFEVRKIHSRGSELTTERENFLHSSLDEEDEYVIEDAPDMADRGFGHIDFTPVVSPNMQEDSMDERIQLRLFVYGILEASVIQGIKQLKMDEAAVQFIDDISKADALLALQSKLKKNPRIQAVAKSYGIPIYVTKSSSLVEIRKAVRALMSDHKDGLKDYGSIDNMKSSEKIDALEEARIAVEQVVIPKGEPVELLPRASHIISAQIDLIRKYQLEAERIGKEPDVRLRILPFHTTTTEENHTSKIIDADSGFDDFLGTNDRNGSLSNVDRLPLLPE</sequence>
<gene>
    <name evidence="3" type="primary">LOC103326032</name>
</gene>
<dbReference type="PANTHER" id="PTHR20953">
    <property type="entry name" value="KINASE-RELATED"/>
    <property type="match status" value="1"/>
</dbReference>
<dbReference type="Pfam" id="PF00004">
    <property type="entry name" value="AAA"/>
    <property type="match status" value="1"/>
</dbReference>
<evidence type="ECO:0000313" key="2">
    <source>
        <dbReference type="Proteomes" id="UP000694861"/>
    </source>
</evidence>
<dbReference type="InterPro" id="IPR027417">
    <property type="entry name" value="P-loop_NTPase"/>
</dbReference>
<dbReference type="SUPFAM" id="SSF52540">
    <property type="entry name" value="P-loop containing nucleoside triphosphate hydrolases"/>
    <property type="match status" value="2"/>
</dbReference>
<dbReference type="SMART" id="SM00382">
    <property type="entry name" value="AAA"/>
    <property type="match status" value="1"/>
</dbReference>
<evidence type="ECO:0000259" key="1">
    <source>
        <dbReference type="SMART" id="SM00382"/>
    </source>
</evidence>
<organism evidence="2 3">
    <name type="scientific">Prunus mume</name>
    <name type="common">Japanese apricot</name>
    <name type="synonym">Armeniaca mume</name>
    <dbReference type="NCBI Taxonomy" id="102107"/>
    <lineage>
        <taxon>Eukaryota</taxon>
        <taxon>Viridiplantae</taxon>
        <taxon>Streptophyta</taxon>
        <taxon>Embryophyta</taxon>
        <taxon>Tracheophyta</taxon>
        <taxon>Spermatophyta</taxon>
        <taxon>Magnoliopsida</taxon>
        <taxon>eudicotyledons</taxon>
        <taxon>Gunneridae</taxon>
        <taxon>Pentapetalae</taxon>
        <taxon>rosids</taxon>
        <taxon>fabids</taxon>
        <taxon>Rosales</taxon>
        <taxon>Rosaceae</taxon>
        <taxon>Amygdaloideae</taxon>
        <taxon>Amygdaleae</taxon>
        <taxon>Prunus</taxon>
    </lineage>
</organism>
<evidence type="ECO:0000313" key="3">
    <source>
        <dbReference type="RefSeq" id="XP_016648114.1"/>
    </source>
</evidence>
<dbReference type="GeneID" id="103326032"/>
<dbReference type="Pfam" id="PF25516">
    <property type="entry name" value="PTPase"/>
    <property type="match status" value="1"/>
</dbReference>
<reference evidence="2" key="1">
    <citation type="journal article" date="2012" name="Nat. Commun.">
        <title>The genome of Prunus mume.</title>
        <authorList>
            <person name="Zhang Q."/>
            <person name="Chen W."/>
            <person name="Sun L."/>
            <person name="Zhao F."/>
            <person name="Huang B."/>
            <person name="Yang W."/>
            <person name="Tao Y."/>
            <person name="Wang J."/>
            <person name="Yuan Z."/>
            <person name="Fan G."/>
            <person name="Xing Z."/>
            <person name="Han C."/>
            <person name="Pan H."/>
            <person name="Zhong X."/>
            <person name="Shi W."/>
            <person name="Liang X."/>
            <person name="Du D."/>
            <person name="Sun F."/>
            <person name="Xu Z."/>
            <person name="Hao R."/>
            <person name="Lv T."/>
            <person name="Lv Y."/>
            <person name="Zheng Z."/>
            <person name="Sun M."/>
            <person name="Luo L."/>
            <person name="Cai M."/>
            <person name="Gao Y."/>
            <person name="Wang J."/>
            <person name="Yin Y."/>
            <person name="Xu X."/>
            <person name="Cheng T."/>
            <person name="Wang J."/>
        </authorList>
    </citation>
    <scope>NUCLEOTIDE SEQUENCE [LARGE SCALE GENOMIC DNA]</scope>
</reference>
<dbReference type="InterPro" id="IPR003593">
    <property type="entry name" value="AAA+_ATPase"/>
</dbReference>
<feature type="domain" description="AAA+ ATPase" evidence="1">
    <location>
        <begin position="198"/>
        <end position="516"/>
    </location>
</feature>